<keyword evidence="3 10" id="KW-0328">Glycosyltransferase</keyword>
<dbReference type="GO" id="GO:0005886">
    <property type="term" value="C:plasma membrane"/>
    <property type="evidence" value="ECO:0007669"/>
    <property type="project" value="UniProtKB-SubCell"/>
</dbReference>
<feature type="domain" description="Glycosyl transferase family 28 C-terminal" evidence="12">
    <location>
        <begin position="196"/>
        <end position="363"/>
    </location>
</feature>
<evidence type="ECO:0000256" key="7">
    <source>
        <dbReference type="ARBA" id="ARBA00023136"/>
    </source>
</evidence>
<dbReference type="EMBL" id="DVFK01000057">
    <property type="protein sequence ID" value="HIQ67626.1"/>
    <property type="molecule type" value="Genomic_DNA"/>
</dbReference>
<accession>A0A9D1CLC8</accession>
<evidence type="ECO:0000259" key="11">
    <source>
        <dbReference type="Pfam" id="PF03033"/>
    </source>
</evidence>
<evidence type="ECO:0000256" key="1">
    <source>
        <dbReference type="ARBA" id="ARBA00022475"/>
    </source>
</evidence>
<dbReference type="SUPFAM" id="SSF53756">
    <property type="entry name" value="UDP-Glycosyltransferase/glycogen phosphorylase"/>
    <property type="match status" value="1"/>
</dbReference>
<comment type="subcellular location">
    <subcellularLocation>
        <location evidence="10">Cell membrane</location>
        <topology evidence="10">Peripheral membrane protein</topology>
        <orientation evidence="10">Cytoplasmic side</orientation>
    </subcellularLocation>
</comment>
<keyword evidence="4 10" id="KW-0808">Transferase</keyword>
<evidence type="ECO:0000259" key="12">
    <source>
        <dbReference type="Pfam" id="PF04101"/>
    </source>
</evidence>
<dbReference type="InterPro" id="IPR004276">
    <property type="entry name" value="GlycoTrans_28_N"/>
</dbReference>
<dbReference type="GO" id="GO:0005975">
    <property type="term" value="P:carbohydrate metabolic process"/>
    <property type="evidence" value="ECO:0007669"/>
    <property type="project" value="InterPro"/>
</dbReference>
<keyword evidence="8 10" id="KW-0131">Cell cycle</keyword>
<evidence type="ECO:0000256" key="3">
    <source>
        <dbReference type="ARBA" id="ARBA00022676"/>
    </source>
</evidence>
<evidence type="ECO:0000256" key="6">
    <source>
        <dbReference type="ARBA" id="ARBA00022984"/>
    </source>
</evidence>
<proteinExistence type="inferred from homology"/>
<gene>
    <name evidence="10 13" type="primary">murG</name>
    <name evidence="13" type="ORF">IAB74_03845</name>
</gene>
<dbReference type="HAMAP" id="MF_00033">
    <property type="entry name" value="MurG"/>
    <property type="match status" value="1"/>
</dbReference>
<dbReference type="GO" id="GO:0051301">
    <property type="term" value="P:cell division"/>
    <property type="evidence" value="ECO:0007669"/>
    <property type="project" value="UniProtKB-KW"/>
</dbReference>
<dbReference type="CDD" id="cd03785">
    <property type="entry name" value="GT28_MurG"/>
    <property type="match status" value="1"/>
</dbReference>
<dbReference type="PANTHER" id="PTHR21015:SF22">
    <property type="entry name" value="GLYCOSYLTRANSFERASE"/>
    <property type="match status" value="1"/>
</dbReference>
<keyword evidence="2 10" id="KW-0132">Cell division</keyword>
<comment type="caution">
    <text evidence="13">The sequence shown here is derived from an EMBL/GenBank/DDBJ whole genome shotgun (WGS) entry which is preliminary data.</text>
</comment>
<reference evidence="13" key="2">
    <citation type="journal article" date="2021" name="PeerJ">
        <title>Extensive microbial diversity within the chicken gut microbiome revealed by metagenomics and culture.</title>
        <authorList>
            <person name="Gilroy R."/>
            <person name="Ravi A."/>
            <person name="Getino M."/>
            <person name="Pursley I."/>
            <person name="Horton D.L."/>
            <person name="Alikhan N.F."/>
            <person name="Baker D."/>
            <person name="Gharbi K."/>
            <person name="Hall N."/>
            <person name="Watson M."/>
            <person name="Adriaenssens E.M."/>
            <person name="Foster-Nyarko E."/>
            <person name="Jarju S."/>
            <person name="Secka A."/>
            <person name="Antonio M."/>
            <person name="Oren A."/>
            <person name="Chaudhuri R.R."/>
            <person name="La Ragione R."/>
            <person name="Hildebrand F."/>
            <person name="Pallen M.J."/>
        </authorList>
    </citation>
    <scope>NUCLEOTIDE SEQUENCE</scope>
    <source>
        <strain evidence="13">13361</strain>
    </source>
</reference>
<comment type="similarity">
    <text evidence="10">Belongs to the glycosyltransferase 28 family. MurG subfamily.</text>
</comment>
<feature type="binding site" evidence="10">
    <location>
        <position position="199"/>
    </location>
    <ligand>
        <name>UDP-N-acetyl-alpha-D-glucosamine</name>
        <dbReference type="ChEBI" id="CHEBI:57705"/>
    </ligand>
</feature>
<feature type="domain" description="Glycosyltransferase family 28 N-terminal" evidence="11">
    <location>
        <begin position="3"/>
        <end position="146"/>
    </location>
</feature>
<keyword evidence="9 10" id="KW-0961">Cell wall biogenesis/degradation</keyword>
<keyword evidence="6 10" id="KW-0573">Peptidoglycan synthesis</keyword>
<feature type="binding site" evidence="10">
    <location>
        <begin position="10"/>
        <end position="12"/>
    </location>
    <ligand>
        <name>UDP-N-acetyl-alpha-D-glucosamine</name>
        <dbReference type="ChEBI" id="CHEBI:57705"/>
    </ligand>
</feature>
<dbReference type="AlphaFoldDB" id="A0A9D1CLC8"/>
<comment type="pathway">
    <text evidence="10">Cell wall biogenesis; peptidoglycan biosynthesis.</text>
</comment>
<comment type="function">
    <text evidence="10">Cell wall formation. Catalyzes the transfer of a GlcNAc subunit on undecaprenyl-pyrophosphoryl-MurNAc-pentapeptide (lipid intermediate I) to form undecaprenyl-pyrophosphoryl-MurNAc-(pentapeptide)GlcNAc (lipid intermediate II).</text>
</comment>
<feature type="binding site" evidence="10">
    <location>
        <position position="170"/>
    </location>
    <ligand>
        <name>UDP-N-acetyl-alpha-D-glucosamine</name>
        <dbReference type="ChEBI" id="CHEBI:57705"/>
    </ligand>
</feature>
<feature type="binding site" evidence="10">
    <location>
        <position position="128"/>
    </location>
    <ligand>
        <name>UDP-N-acetyl-alpha-D-glucosamine</name>
        <dbReference type="ChEBI" id="CHEBI:57705"/>
    </ligand>
</feature>
<evidence type="ECO:0000313" key="14">
    <source>
        <dbReference type="Proteomes" id="UP000886796"/>
    </source>
</evidence>
<organism evidence="13 14">
    <name type="scientific">Candidatus Faecousia excrementigallinarum</name>
    <dbReference type="NCBI Taxonomy" id="2840806"/>
    <lineage>
        <taxon>Bacteria</taxon>
        <taxon>Bacillati</taxon>
        <taxon>Bacillota</taxon>
        <taxon>Clostridia</taxon>
        <taxon>Eubacteriales</taxon>
        <taxon>Oscillospiraceae</taxon>
        <taxon>Faecousia</taxon>
    </lineage>
</organism>
<dbReference type="NCBIfam" id="TIGR01133">
    <property type="entry name" value="murG"/>
    <property type="match status" value="1"/>
</dbReference>
<evidence type="ECO:0000256" key="8">
    <source>
        <dbReference type="ARBA" id="ARBA00023306"/>
    </source>
</evidence>
<reference evidence="13" key="1">
    <citation type="submission" date="2020-10" db="EMBL/GenBank/DDBJ databases">
        <authorList>
            <person name="Gilroy R."/>
        </authorList>
    </citation>
    <scope>NUCLEOTIDE SEQUENCE</scope>
    <source>
        <strain evidence="13">13361</strain>
    </source>
</reference>
<keyword evidence="1 10" id="KW-1003">Cell membrane</keyword>
<protein>
    <recommendedName>
        <fullName evidence="10">UDP-N-acetylglucosamine--N-acetylmuramyl-(pentapeptide) pyrophosphoryl-undecaprenol N-acetylglucosamine transferase</fullName>
        <ecNumber evidence="10">2.4.1.227</ecNumber>
    </recommendedName>
    <alternativeName>
        <fullName evidence="10">Undecaprenyl-PP-MurNAc-pentapeptide-UDPGlcNAc GlcNAc transferase</fullName>
    </alternativeName>
</protein>
<dbReference type="GO" id="GO:0071555">
    <property type="term" value="P:cell wall organization"/>
    <property type="evidence" value="ECO:0007669"/>
    <property type="project" value="UniProtKB-KW"/>
</dbReference>
<keyword evidence="5 10" id="KW-0133">Cell shape</keyword>
<dbReference type="GO" id="GO:0008360">
    <property type="term" value="P:regulation of cell shape"/>
    <property type="evidence" value="ECO:0007669"/>
    <property type="project" value="UniProtKB-KW"/>
</dbReference>
<dbReference type="Pfam" id="PF03033">
    <property type="entry name" value="Glyco_transf_28"/>
    <property type="match status" value="1"/>
</dbReference>
<evidence type="ECO:0000256" key="5">
    <source>
        <dbReference type="ARBA" id="ARBA00022960"/>
    </source>
</evidence>
<feature type="binding site" evidence="10">
    <location>
        <position position="260"/>
    </location>
    <ligand>
        <name>UDP-N-acetyl-alpha-D-glucosamine</name>
        <dbReference type="ChEBI" id="CHEBI:57705"/>
    </ligand>
</feature>
<comment type="catalytic activity">
    <reaction evidence="10">
        <text>di-trans,octa-cis-undecaprenyl diphospho-N-acetyl-alpha-D-muramoyl-L-alanyl-D-glutamyl-meso-2,6-diaminopimeloyl-D-alanyl-D-alanine + UDP-N-acetyl-alpha-D-glucosamine = di-trans,octa-cis-undecaprenyl diphospho-[N-acetyl-alpha-D-glucosaminyl-(1-&gt;4)]-N-acetyl-alpha-D-muramoyl-L-alanyl-D-glutamyl-meso-2,6-diaminopimeloyl-D-alanyl-D-alanine + UDP + H(+)</text>
        <dbReference type="Rhea" id="RHEA:31227"/>
        <dbReference type="ChEBI" id="CHEBI:15378"/>
        <dbReference type="ChEBI" id="CHEBI:57705"/>
        <dbReference type="ChEBI" id="CHEBI:58223"/>
        <dbReference type="ChEBI" id="CHEBI:61387"/>
        <dbReference type="ChEBI" id="CHEBI:61388"/>
        <dbReference type="EC" id="2.4.1.227"/>
    </reaction>
</comment>
<sequence>MNVVFTCGGTGGHIVPAIAIANTWKEHYPDSRILFIGGTEKMERELIPKAGYELISLETHGISRGKSPAAMWHNVKTVVSTLKAVAVCKKIFREFGPQVIVGTGGYASFPALLAGSRMGIPTCVHESNAVPGMTTRMAAKWVDRVLVCFTDSAKYYPDPKKVSVVGMPVRREFIYTDKAQARSILGLDHRPVVVSTFGSQGAEAMNQMIAELFRLEKRAGYPFQHIHGVGSFGWRWMPQLVKAKGVDLEKETSISMKEYIYDMPTVMTAADIVISRAGASSCNEIAACGKPCILIPSPNVTDNHQEKNARALENKGGAIVMLEKDSSAQAVMDCITGLLKDKPRYESMVKALHGISIPDSAEQVCKIMRELTKGNK</sequence>
<dbReference type="InterPro" id="IPR006009">
    <property type="entry name" value="GlcNAc_MurG"/>
</dbReference>
<evidence type="ECO:0000313" key="13">
    <source>
        <dbReference type="EMBL" id="HIQ67626.1"/>
    </source>
</evidence>
<evidence type="ECO:0000256" key="4">
    <source>
        <dbReference type="ARBA" id="ARBA00022679"/>
    </source>
</evidence>
<evidence type="ECO:0000256" key="10">
    <source>
        <dbReference type="HAMAP-Rule" id="MF_00033"/>
    </source>
</evidence>
<name>A0A9D1CLC8_9FIRM</name>
<dbReference type="InterPro" id="IPR007235">
    <property type="entry name" value="Glyco_trans_28_C"/>
</dbReference>
<evidence type="ECO:0000256" key="9">
    <source>
        <dbReference type="ARBA" id="ARBA00023316"/>
    </source>
</evidence>
<evidence type="ECO:0000256" key="2">
    <source>
        <dbReference type="ARBA" id="ARBA00022618"/>
    </source>
</evidence>
<comment type="caution">
    <text evidence="10">Lacks conserved residue(s) required for the propagation of feature annotation.</text>
</comment>
<dbReference type="GO" id="GO:0009252">
    <property type="term" value="P:peptidoglycan biosynthetic process"/>
    <property type="evidence" value="ECO:0007669"/>
    <property type="project" value="UniProtKB-UniRule"/>
</dbReference>
<keyword evidence="7 10" id="KW-0472">Membrane</keyword>
<dbReference type="PANTHER" id="PTHR21015">
    <property type="entry name" value="UDP-N-ACETYLGLUCOSAMINE--N-ACETYLMURAMYL-(PENTAPEPTIDE) PYROPHOSPHORYL-UNDECAPRENOL N-ACETYLGLUCOSAMINE TRANSFERASE 1"/>
    <property type="match status" value="1"/>
</dbReference>
<dbReference type="GO" id="GO:0050511">
    <property type="term" value="F:undecaprenyldiphospho-muramoylpentapeptide beta-N-acetylglucosaminyltransferase activity"/>
    <property type="evidence" value="ECO:0007669"/>
    <property type="project" value="UniProtKB-UniRule"/>
</dbReference>
<dbReference type="Proteomes" id="UP000886796">
    <property type="component" value="Unassembled WGS sequence"/>
</dbReference>
<feature type="binding site" evidence="10">
    <location>
        <position position="305"/>
    </location>
    <ligand>
        <name>UDP-N-acetyl-alpha-D-glucosamine</name>
        <dbReference type="ChEBI" id="CHEBI:57705"/>
    </ligand>
</feature>
<dbReference type="Pfam" id="PF04101">
    <property type="entry name" value="Glyco_tran_28_C"/>
    <property type="match status" value="1"/>
</dbReference>
<dbReference type="Gene3D" id="3.40.50.2000">
    <property type="entry name" value="Glycogen Phosphorylase B"/>
    <property type="match status" value="2"/>
</dbReference>
<dbReference type="EC" id="2.4.1.227" evidence="10"/>